<dbReference type="AlphaFoldDB" id="A0A1Y3BTP8"/>
<name>A0A1Y3BTP8_EURMA</name>
<dbReference type="EMBL" id="MUJZ01007987">
    <property type="protein sequence ID" value="OTF82545.1"/>
    <property type="molecule type" value="Genomic_DNA"/>
</dbReference>
<proteinExistence type="predicted"/>
<keyword evidence="2" id="KW-1185">Reference proteome</keyword>
<organism evidence="1 2">
    <name type="scientific">Euroglyphus maynei</name>
    <name type="common">Mayne's house dust mite</name>
    <dbReference type="NCBI Taxonomy" id="6958"/>
    <lineage>
        <taxon>Eukaryota</taxon>
        <taxon>Metazoa</taxon>
        <taxon>Ecdysozoa</taxon>
        <taxon>Arthropoda</taxon>
        <taxon>Chelicerata</taxon>
        <taxon>Arachnida</taxon>
        <taxon>Acari</taxon>
        <taxon>Acariformes</taxon>
        <taxon>Sarcoptiformes</taxon>
        <taxon>Astigmata</taxon>
        <taxon>Psoroptidia</taxon>
        <taxon>Analgoidea</taxon>
        <taxon>Pyroglyphidae</taxon>
        <taxon>Pyroglyphinae</taxon>
        <taxon>Euroglyphus</taxon>
    </lineage>
</organism>
<comment type="caution">
    <text evidence="1">The sequence shown here is derived from an EMBL/GenBank/DDBJ whole genome shotgun (WGS) entry which is preliminary data.</text>
</comment>
<protein>
    <submittedName>
        <fullName evidence="1">Uncharacterized protein</fullName>
    </submittedName>
</protein>
<evidence type="ECO:0000313" key="2">
    <source>
        <dbReference type="Proteomes" id="UP000194236"/>
    </source>
</evidence>
<dbReference type="Proteomes" id="UP000194236">
    <property type="component" value="Unassembled WGS sequence"/>
</dbReference>
<sequence>MIDNNLIINDRTAIALAGITKVYVDYQLKMDEHGPLMPKHLREAYRQMNRNRVSIVVGNRKRLFDQYFI</sequence>
<dbReference type="OrthoDB" id="28335at2759"/>
<evidence type="ECO:0000313" key="1">
    <source>
        <dbReference type="EMBL" id="OTF82545.1"/>
    </source>
</evidence>
<reference evidence="1 2" key="1">
    <citation type="submission" date="2017-03" db="EMBL/GenBank/DDBJ databases">
        <title>Genome Survey of Euroglyphus maynei.</title>
        <authorList>
            <person name="Arlian L.G."/>
            <person name="Morgan M.S."/>
            <person name="Rider S.D."/>
        </authorList>
    </citation>
    <scope>NUCLEOTIDE SEQUENCE [LARGE SCALE GENOMIC DNA]</scope>
    <source>
        <strain evidence="1">Arlian Lab</strain>
        <tissue evidence="1">Whole body</tissue>
    </source>
</reference>
<gene>
    <name evidence="1" type="ORF">BLA29_008256</name>
</gene>
<accession>A0A1Y3BTP8</accession>